<dbReference type="PANTHER" id="PTHR24351">
    <property type="entry name" value="RIBOSOMAL PROTEIN S6 KINASE"/>
    <property type="match status" value="1"/>
</dbReference>
<feature type="domain" description="AGC-kinase C-terminal" evidence="7">
    <location>
        <begin position="141"/>
        <end position="206"/>
    </location>
</feature>
<gene>
    <name evidence="8" type="ORF">XELAEV_18034331mg</name>
</gene>
<feature type="domain" description="Protein kinase" evidence="6">
    <location>
        <begin position="1"/>
        <end position="140"/>
    </location>
</feature>
<protein>
    <recommendedName>
        <fullName evidence="10">Protein kinase domain-containing protein</fullName>
    </recommendedName>
</protein>
<dbReference type="OMA" id="WEASDIK"/>
<keyword evidence="1" id="KW-0723">Serine/threonine-protein kinase</keyword>
<reference evidence="9" key="1">
    <citation type="journal article" date="2016" name="Nature">
        <title>Genome evolution in the allotetraploid frog Xenopus laevis.</title>
        <authorList>
            <person name="Session A.M."/>
            <person name="Uno Y."/>
            <person name="Kwon T."/>
            <person name="Chapman J.A."/>
            <person name="Toyoda A."/>
            <person name="Takahashi S."/>
            <person name="Fukui A."/>
            <person name="Hikosaka A."/>
            <person name="Suzuki A."/>
            <person name="Kondo M."/>
            <person name="van Heeringen S.J."/>
            <person name="Quigley I."/>
            <person name="Heinz S."/>
            <person name="Ogino H."/>
            <person name="Ochi H."/>
            <person name="Hellsten U."/>
            <person name="Lyons J.B."/>
            <person name="Simakov O."/>
            <person name="Putnam N."/>
            <person name="Stites J."/>
            <person name="Kuroki Y."/>
            <person name="Tanaka T."/>
            <person name="Michiue T."/>
            <person name="Watanabe M."/>
            <person name="Bogdanovic O."/>
            <person name="Lister R."/>
            <person name="Georgiou G."/>
            <person name="Paranjpe S.S."/>
            <person name="van Kruijsbergen I."/>
            <person name="Shu S."/>
            <person name="Carlson J."/>
            <person name="Kinoshita T."/>
            <person name="Ohta Y."/>
            <person name="Mawaribuchi S."/>
            <person name="Jenkins J."/>
            <person name="Grimwood J."/>
            <person name="Schmutz J."/>
            <person name="Mitros T."/>
            <person name="Mozaffari S.V."/>
            <person name="Suzuki Y."/>
            <person name="Haramoto Y."/>
            <person name="Yamamoto T.S."/>
            <person name="Takagi C."/>
            <person name="Heald R."/>
            <person name="Miller K."/>
            <person name="Haudenschild C."/>
            <person name="Kitzman J."/>
            <person name="Nakayama T."/>
            <person name="Izutsu Y."/>
            <person name="Robert J."/>
            <person name="Fortriede J."/>
            <person name="Burns K."/>
            <person name="Lotay V."/>
            <person name="Karimi K."/>
            <person name="Yasuoka Y."/>
            <person name="Dichmann D.S."/>
            <person name="Flajnik M.F."/>
            <person name="Houston D.W."/>
            <person name="Shendure J."/>
            <person name="DuPasquier L."/>
            <person name="Vize P.D."/>
            <person name="Zorn A.M."/>
            <person name="Ito M."/>
            <person name="Marcotte E.M."/>
            <person name="Wallingford J.B."/>
            <person name="Ito Y."/>
            <person name="Asashima M."/>
            <person name="Ueno N."/>
            <person name="Matsuda Y."/>
            <person name="Veenstra G.J."/>
            <person name="Fujiyama A."/>
            <person name="Harland R.M."/>
            <person name="Taira M."/>
            <person name="Rokhsar D.S."/>
        </authorList>
    </citation>
    <scope>NUCLEOTIDE SEQUENCE [LARGE SCALE GENOMIC DNA]</scope>
    <source>
        <strain evidence="9">J</strain>
    </source>
</reference>
<organism evidence="8 9">
    <name type="scientific">Xenopus laevis</name>
    <name type="common">African clawed frog</name>
    <dbReference type="NCBI Taxonomy" id="8355"/>
    <lineage>
        <taxon>Eukaryota</taxon>
        <taxon>Metazoa</taxon>
        <taxon>Chordata</taxon>
        <taxon>Craniata</taxon>
        <taxon>Vertebrata</taxon>
        <taxon>Euteleostomi</taxon>
        <taxon>Amphibia</taxon>
        <taxon>Batrachia</taxon>
        <taxon>Anura</taxon>
        <taxon>Pipoidea</taxon>
        <taxon>Pipidae</taxon>
        <taxon>Xenopodinae</taxon>
        <taxon>Xenopus</taxon>
        <taxon>Xenopus</taxon>
    </lineage>
</organism>
<evidence type="ECO:0000256" key="2">
    <source>
        <dbReference type="ARBA" id="ARBA00022679"/>
    </source>
</evidence>
<dbReference type="Gene3D" id="3.30.200.20">
    <property type="entry name" value="Phosphorylase Kinase, domain 1"/>
    <property type="match status" value="1"/>
</dbReference>
<evidence type="ECO:0000256" key="4">
    <source>
        <dbReference type="ARBA" id="ARBA00022777"/>
    </source>
</evidence>
<dbReference type="PROSITE" id="PS51285">
    <property type="entry name" value="AGC_KINASE_CTER"/>
    <property type="match status" value="1"/>
</dbReference>
<accession>A0A974CE78</accession>
<dbReference type="GO" id="GO:0004674">
    <property type="term" value="F:protein serine/threonine kinase activity"/>
    <property type="evidence" value="ECO:0007669"/>
    <property type="project" value="UniProtKB-KW"/>
</dbReference>
<keyword evidence="3" id="KW-0547">Nucleotide-binding</keyword>
<proteinExistence type="predicted"/>
<dbReference type="Proteomes" id="UP000694892">
    <property type="component" value="Chromosome 7L"/>
</dbReference>
<dbReference type="Gene3D" id="1.10.510.10">
    <property type="entry name" value="Transferase(Phosphotransferase) domain 1"/>
    <property type="match status" value="1"/>
</dbReference>
<name>A0A974CE78_XENLA</name>
<keyword evidence="5" id="KW-0067">ATP-binding</keyword>
<evidence type="ECO:0000256" key="5">
    <source>
        <dbReference type="ARBA" id="ARBA00022840"/>
    </source>
</evidence>
<evidence type="ECO:0000259" key="7">
    <source>
        <dbReference type="PROSITE" id="PS51285"/>
    </source>
</evidence>
<evidence type="ECO:0000313" key="9">
    <source>
        <dbReference type="Proteomes" id="UP000694892"/>
    </source>
</evidence>
<sequence length="206" mass="23212">MTSTSSHFLVRDHMERDGYAKITDFGISKEGMSFSDRSQTQCGTLPFMAPELFTQYPYTRSVDWWGLGVCIYLMRLSELPFTGNDPDEIISNIVYGEPIYPPSLSPEISNIITQLLTKASYRRLGSGINGAEDVKKSDFFEGLDWEALQKKEVPPPFVPKIEVPETCTEGFALEPPQMTLQLLNETKMALKELDYPVCSESSETET</sequence>
<dbReference type="Pfam" id="PF00069">
    <property type="entry name" value="Pkinase"/>
    <property type="match status" value="1"/>
</dbReference>
<dbReference type="SMART" id="SM00220">
    <property type="entry name" value="S_TKc"/>
    <property type="match status" value="1"/>
</dbReference>
<dbReference type="EMBL" id="CM004478">
    <property type="protein sequence ID" value="OCT71351.1"/>
    <property type="molecule type" value="Genomic_DNA"/>
</dbReference>
<keyword evidence="2" id="KW-0808">Transferase</keyword>
<evidence type="ECO:0000256" key="3">
    <source>
        <dbReference type="ARBA" id="ARBA00022741"/>
    </source>
</evidence>
<dbReference type="GO" id="GO:0005524">
    <property type="term" value="F:ATP binding"/>
    <property type="evidence" value="ECO:0007669"/>
    <property type="project" value="UniProtKB-KW"/>
</dbReference>
<evidence type="ECO:0000256" key="1">
    <source>
        <dbReference type="ARBA" id="ARBA00022527"/>
    </source>
</evidence>
<evidence type="ECO:0000313" key="8">
    <source>
        <dbReference type="EMBL" id="OCT71351.1"/>
    </source>
</evidence>
<evidence type="ECO:0000259" key="6">
    <source>
        <dbReference type="PROSITE" id="PS50011"/>
    </source>
</evidence>
<dbReference type="InterPro" id="IPR000961">
    <property type="entry name" value="AGC-kinase_C"/>
</dbReference>
<evidence type="ECO:0008006" key="10">
    <source>
        <dbReference type="Google" id="ProtNLM"/>
    </source>
</evidence>
<dbReference type="InterPro" id="IPR000719">
    <property type="entry name" value="Prot_kinase_dom"/>
</dbReference>
<keyword evidence="4" id="KW-0418">Kinase</keyword>
<dbReference type="InterPro" id="IPR011009">
    <property type="entry name" value="Kinase-like_dom_sf"/>
</dbReference>
<dbReference type="PROSITE" id="PS50011">
    <property type="entry name" value="PROTEIN_KINASE_DOM"/>
    <property type="match status" value="1"/>
</dbReference>
<dbReference type="SUPFAM" id="SSF56112">
    <property type="entry name" value="Protein kinase-like (PK-like)"/>
    <property type="match status" value="1"/>
</dbReference>
<dbReference type="AlphaFoldDB" id="A0A974CE78"/>